<evidence type="ECO:0000256" key="5">
    <source>
        <dbReference type="ARBA" id="ARBA00022833"/>
    </source>
</evidence>
<evidence type="ECO:0000313" key="12">
    <source>
        <dbReference type="Proteomes" id="UP000194127"/>
    </source>
</evidence>
<feature type="region of interest" description="Disordered" evidence="9">
    <location>
        <begin position="783"/>
        <end position="841"/>
    </location>
</feature>
<feature type="compositionally biased region" description="Basic residues" evidence="9">
    <location>
        <begin position="85"/>
        <end position="94"/>
    </location>
</feature>
<dbReference type="FunFam" id="3.30.40.10:FF:000728">
    <property type="entry name" value="Unplaced genomic scaffold supercont1.4, whole genome shotgun sequence"/>
    <property type="match status" value="1"/>
</dbReference>
<dbReference type="InterPro" id="IPR001841">
    <property type="entry name" value="Znf_RING"/>
</dbReference>
<protein>
    <recommendedName>
        <fullName evidence="10">RING-type domain-containing protein</fullName>
    </recommendedName>
</protein>
<feature type="compositionally biased region" description="Low complexity" evidence="9">
    <location>
        <begin position="295"/>
        <end position="315"/>
    </location>
</feature>
<feature type="compositionally biased region" description="Basic and acidic residues" evidence="9">
    <location>
        <begin position="674"/>
        <end position="686"/>
    </location>
</feature>
<evidence type="ECO:0000256" key="9">
    <source>
        <dbReference type="SAM" id="MobiDB-lite"/>
    </source>
</evidence>
<dbReference type="SUPFAM" id="SSF57850">
    <property type="entry name" value="RING/U-box"/>
    <property type="match status" value="1"/>
</dbReference>
<keyword evidence="12" id="KW-1185">Reference proteome</keyword>
<feature type="compositionally biased region" description="Low complexity" evidence="9">
    <location>
        <begin position="269"/>
        <end position="281"/>
    </location>
</feature>
<feature type="compositionally biased region" description="Acidic residues" evidence="9">
    <location>
        <begin position="634"/>
        <end position="655"/>
    </location>
</feature>
<reference evidence="11 12" key="1">
    <citation type="submission" date="2017-04" db="EMBL/GenBank/DDBJ databases">
        <title>Genome Sequence of the Model Brown-Rot Fungus Postia placenta SB12.</title>
        <authorList>
            <consortium name="DOE Joint Genome Institute"/>
            <person name="Gaskell J."/>
            <person name="Kersten P."/>
            <person name="Larrondo L.F."/>
            <person name="Canessa P."/>
            <person name="Martinez D."/>
            <person name="Hibbett D."/>
            <person name="Schmoll M."/>
            <person name="Kubicek C.P."/>
            <person name="Martinez A.T."/>
            <person name="Yadav J."/>
            <person name="Master E."/>
            <person name="Magnuson J.K."/>
            <person name="James T."/>
            <person name="Yaver D."/>
            <person name="Berka R."/>
            <person name="Labutti K."/>
            <person name="Lipzen A."/>
            <person name="Aerts A."/>
            <person name="Barry K."/>
            <person name="Henrissat B."/>
            <person name="Blanchette R."/>
            <person name="Grigoriev I."/>
            <person name="Cullen D."/>
        </authorList>
    </citation>
    <scope>NUCLEOTIDE SEQUENCE [LARGE SCALE GENOMIC DNA]</scope>
    <source>
        <strain evidence="11 12">MAD-698-R-SB12</strain>
    </source>
</reference>
<dbReference type="GO" id="GO:0008270">
    <property type="term" value="F:zinc ion binding"/>
    <property type="evidence" value="ECO:0007669"/>
    <property type="project" value="UniProtKB-KW"/>
</dbReference>
<dbReference type="GeneID" id="36327881"/>
<evidence type="ECO:0000256" key="2">
    <source>
        <dbReference type="ARBA" id="ARBA00022692"/>
    </source>
</evidence>
<feature type="compositionally biased region" description="Low complexity" evidence="9">
    <location>
        <begin position="247"/>
        <end position="262"/>
    </location>
</feature>
<dbReference type="OrthoDB" id="8062037at2759"/>
<evidence type="ECO:0000256" key="8">
    <source>
        <dbReference type="PROSITE-ProRule" id="PRU00175"/>
    </source>
</evidence>
<feature type="compositionally biased region" description="Low complexity" evidence="9">
    <location>
        <begin position="725"/>
        <end position="740"/>
    </location>
</feature>
<sequence length="1003" mass="105581">MGQAVSRHRQTQSRPEPANRDSTLAEASSSRLPSSSQGTISAASKRSRRTAIRRSVLGLLPHSQSSGSLRDNASSGSESAQPVRKLWRRSRRWSKAPVHAELAEAGQAGAAGHGVNEMGDVSAVSESSASVRSSTPALERSLVEEQHISQAIQHDLSSAVTQEQLAPHSSSRPPSLAQVHRDLEEFLSGRPTSVTDEASLPLPTIEQPASGPDLTPQAPRQFPPPGTLVVVQGVVNTTDAPSAGREPSTSTLRSSRSATPRPGSGGHLTGSLRRAASLSSATREDERLGTRNRLSSFISRSRPSSSAGNPSGADSALHRNSAAPSDLPSSTSQETISAENASSESHDESSSDNDGPARTLSPGSIDVLGTLLSVAAAATAASLFSPGLAFPLQNTNTANTDPGSNRPMSPTPTAGLGNLPGFGNMAGLDQARGPAQRDGRDRIRNVWENVRERLGLNSRSPFVSGPNSSTLEDGGDAGENRMRPGELMLAEMARALNIGLGLNDSTTAPAARSTDQDTADGASASATDDATQSAGVDNADRHLPPEDSFERFLLNLQADLRTALLQDGMGSQSERDNIPLNTASAPTHVDGPEHVAGPSDIARENEQLADAQQATVLDTESHDDDGPPPLADVSDSDSEDDDDGDDDNDDLEDEDTPRAARTPTPMPGAFPFGGDHRHDAQGERRPPGVNLWRLYRFQPIPASQTHGHAASTSSQDSSTPIIGVTSSSSPETAGTGTSPPSSSPSPSSPESSPDASGTTSSTADTNVNVVVPVIVVGLQSVDMTRNPDHIPPSHEHPHPSDEGRPSDPNLGLSDDWRRVGGASYGDSQSGTQPRGRTWQSRAANALRTLRPGRRGGSHGTRTNDSTGARTFLIYVIGGYYPPNHHMVTGSDSLDSYDALWELAELLGQVKPPVASREDIDNSGLQIIKAADLTQYEREGRVSSNCTERCLICLDDYAPEGSVRLMSCKHAFHKDCVDKWLQVGRNNCPACRTKGVSTVGEPSV</sequence>
<dbReference type="PROSITE" id="PS50089">
    <property type="entry name" value="ZF_RING_2"/>
    <property type="match status" value="1"/>
</dbReference>
<organism evidence="11 12">
    <name type="scientific">Postia placenta MAD-698-R-SB12</name>
    <dbReference type="NCBI Taxonomy" id="670580"/>
    <lineage>
        <taxon>Eukaryota</taxon>
        <taxon>Fungi</taxon>
        <taxon>Dikarya</taxon>
        <taxon>Basidiomycota</taxon>
        <taxon>Agaricomycotina</taxon>
        <taxon>Agaricomycetes</taxon>
        <taxon>Polyporales</taxon>
        <taxon>Adustoporiaceae</taxon>
        <taxon>Rhodonia</taxon>
    </lineage>
</organism>
<dbReference type="SMART" id="SM00184">
    <property type="entry name" value="RING"/>
    <property type="match status" value="1"/>
</dbReference>
<feature type="compositionally biased region" description="Basic and acidic residues" evidence="9">
    <location>
        <begin position="785"/>
        <end position="805"/>
    </location>
</feature>
<dbReference type="PANTHER" id="PTHR47168:SF1">
    <property type="entry name" value="OS02G0798600 PROTEIN"/>
    <property type="match status" value="1"/>
</dbReference>
<dbReference type="InterPro" id="IPR051653">
    <property type="entry name" value="E3_ligase_sorting_rcpt"/>
</dbReference>
<evidence type="ECO:0000313" key="11">
    <source>
        <dbReference type="EMBL" id="OSX56488.1"/>
    </source>
</evidence>
<keyword evidence="2" id="KW-0812">Transmembrane</keyword>
<feature type="compositionally biased region" description="Polar residues" evidence="9">
    <location>
        <begin position="392"/>
        <end position="412"/>
    </location>
</feature>
<comment type="subcellular location">
    <subcellularLocation>
        <location evidence="1">Membrane</location>
        <topology evidence="1">Single-pass membrane protein</topology>
    </subcellularLocation>
</comment>
<dbReference type="AlphaFoldDB" id="A0A1X6MJH3"/>
<keyword evidence="3" id="KW-0479">Metal-binding</keyword>
<feature type="region of interest" description="Disordered" evidence="9">
    <location>
        <begin position="388"/>
        <end position="442"/>
    </location>
</feature>
<feature type="region of interest" description="Disordered" evidence="9">
    <location>
        <begin position="1"/>
        <end position="138"/>
    </location>
</feature>
<keyword evidence="6" id="KW-1133">Transmembrane helix</keyword>
<evidence type="ECO:0000256" key="6">
    <source>
        <dbReference type="ARBA" id="ARBA00022989"/>
    </source>
</evidence>
<dbReference type="PANTHER" id="PTHR47168">
    <property type="entry name" value="RING ZINC FINGER DOMAIN SUPERFAMILY PROTEIN-RELATED"/>
    <property type="match status" value="1"/>
</dbReference>
<dbReference type="EMBL" id="KZ110613">
    <property type="protein sequence ID" value="OSX56488.1"/>
    <property type="molecule type" value="Genomic_DNA"/>
</dbReference>
<dbReference type="STRING" id="670580.A0A1X6MJH3"/>
<evidence type="ECO:0000259" key="10">
    <source>
        <dbReference type="PROSITE" id="PS50089"/>
    </source>
</evidence>
<dbReference type="Gene3D" id="3.30.40.10">
    <property type="entry name" value="Zinc/RING finger domain, C3HC4 (zinc finger)"/>
    <property type="match status" value="1"/>
</dbReference>
<dbReference type="Pfam" id="PF13639">
    <property type="entry name" value="zf-RING_2"/>
    <property type="match status" value="1"/>
</dbReference>
<dbReference type="GO" id="GO:0016020">
    <property type="term" value="C:membrane"/>
    <property type="evidence" value="ECO:0007669"/>
    <property type="project" value="UniProtKB-SubCell"/>
</dbReference>
<dbReference type="InterPro" id="IPR013083">
    <property type="entry name" value="Znf_RING/FYVE/PHD"/>
</dbReference>
<feature type="domain" description="RING-type" evidence="10">
    <location>
        <begin position="949"/>
        <end position="991"/>
    </location>
</feature>
<feature type="compositionally biased region" description="Polar residues" evidence="9">
    <location>
        <begin position="457"/>
        <end position="471"/>
    </location>
</feature>
<feature type="compositionally biased region" description="Polar residues" evidence="9">
    <location>
        <begin position="703"/>
        <end position="720"/>
    </location>
</feature>
<feature type="region of interest" description="Disordered" evidence="9">
    <location>
        <begin position="703"/>
        <end position="764"/>
    </location>
</feature>
<feature type="compositionally biased region" description="Low complexity" evidence="9">
    <location>
        <begin position="121"/>
        <end position="134"/>
    </location>
</feature>
<feature type="region of interest" description="Disordered" evidence="9">
    <location>
        <begin position="507"/>
        <end position="545"/>
    </location>
</feature>
<gene>
    <name evidence="11" type="ORF">POSPLADRAFT_1076603</name>
</gene>
<accession>A0A1X6MJH3</accession>
<feature type="compositionally biased region" description="Polar residues" evidence="9">
    <location>
        <begin position="62"/>
        <end position="80"/>
    </location>
</feature>
<keyword evidence="7" id="KW-0472">Membrane</keyword>
<feature type="compositionally biased region" description="Low complexity" evidence="9">
    <location>
        <begin position="99"/>
        <end position="114"/>
    </location>
</feature>
<feature type="region of interest" description="Disordered" evidence="9">
    <location>
        <begin position="159"/>
        <end position="361"/>
    </location>
</feature>
<evidence type="ECO:0000256" key="4">
    <source>
        <dbReference type="ARBA" id="ARBA00022771"/>
    </source>
</evidence>
<keyword evidence="5" id="KW-0862">Zinc</keyword>
<dbReference type="Proteomes" id="UP000194127">
    <property type="component" value="Unassembled WGS sequence"/>
</dbReference>
<feature type="region of interest" description="Disordered" evidence="9">
    <location>
        <begin position="569"/>
        <end position="598"/>
    </location>
</feature>
<feature type="compositionally biased region" description="Basic residues" evidence="9">
    <location>
        <begin position="1"/>
        <end position="11"/>
    </location>
</feature>
<keyword evidence="4 8" id="KW-0863">Zinc-finger</keyword>
<dbReference type="CDD" id="cd16461">
    <property type="entry name" value="RING-H2_EL5-like"/>
    <property type="match status" value="1"/>
</dbReference>
<feature type="region of interest" description="Disordered" evidence="9">
    <location>
        <begin position="615"/>
        <end position="691"/>
    </location>
</feature>
<feature type="compositionally biased region" description="Low complexity" evidence="9">
    <location>
        <begin position="748"/>
        <end position="764"/>
    </location>
</feature>
<evidence type="ECO:0000256" key="3">
    <source>
        <dbReference type="ARBA" id="ARBA00022723"/>
    </source>
</evidence>
<proteinExistence type="predicted"/>
<evidence type="ECO:0000256" key="1">
    <source>
        <dbReference type="ARBA" id="ARBA00004167"/>
    </source>
</evidence>
<feature type="compositionally biased region" description="Polar residues" evidence="9">
    <location>
        <begin position="825"/>
        <end position="841"/>
    </location>
</feature>
<feature type="compositionally biased region" description="Low complexity" evidence="9">
    <location>
        <begin position="519"/>
        <end position="535"/>
    </location>
</feature>
<feature type="compositionally biased region" description="Polar residues" evidence="9">
    <location>
        <begin position="159"/>
        <end position="173"/>
    </location>
</feature>
<dbReference type="RefSeq" id="XP_024333282.1">
    <property type="nucleotide sequence ID" value="XM_024482932.1"/>
</dbReference>
<name>A0A1X6MJH3_9APHY</name>
<evidence type="ECO:0000256" key="7">
    <source>
        <dbReference type="ARBA" id="ARBA00023136"/>
    </source>
</evidence>
<feature type="region of interest" description="Disordered" evidence="9">
    <location>
        <begin position="457"/>
        <end position="482"/>
    </location>
</feature>
<feature type="compositionally biased region" description="Polar residues" evidence="9">
    <location>
        <begin position="327"/>
        <end position="336"/>
    </location>
</feature>